<dbReference type="InterPro" id="IPR001138">
    <property type="entry name" value="Zn2Cys6_DnaBD"/>
</dbReference>
<reference evidence="11" key="1">
    <citation type="journal article" date="2017" name="Genome Biol.">
        <title>Comparative genomics reveals high biological diversity and specific adaptations in the industrially and medically important fungal genus Aspergillus.</title>
        <authorList>
            <person name="de Vries R.P."/>
            <person name="Riley R."/>
            <person name="Wiebenga A."/>
            <person name="Aguilar-Osorio G."/>
            <person name="Amillis S."/>
            <person name="Uchima C.A."/>
            <person name="Anderluh G."/>
            <person name="Asadollahi M."/>
            <person name="Askin M."/>
            <person name="Barry K."/>
            <person name="Battaglia E."/>
            <person name="Bayram O."/>
            <person name="Benocci T."/>
            <person name="Braus-Stromeyer S.A."/>
            <person name="Caldana C."/>
            <person name="Canovas D."/>
            <person name="Cerqueira G.C."/>
            <person name="Chen F."/>
            <person name="Chen W."/>
            <person name="Choi C."/>
            <person name="Clum A."/>
            <person name="Dos Santos R.A."/>
            <person name="Damasio A.R."/>
            <person name="Diallinas G."/>
            <person name="Emri T."/>
            <person name="Fekete E."/>
            <person name="Flipphi M."/>
            <person name="Freyberg S."/>
            <person name="Gallo A."/>
            <person name="Gournas C."/>
            <person name="Habgood R."/>
            <person name="Hainaut M."/>
            <person name="Harispe M.L."/>
            <person name="Henrissat B."/>
            <person name="Hilden K.S."/>
            <person name="Hope R."/>
            <person name="Hossain A."/>
            <person name="Karabika E."/>
            <person name="Karaffa L."/>
            <person name="Karanyi Z."/>
            <person name="Krasevec N."/>
            <person name="Kuo A."/>
            <person name="Kusch H."/>
            <person name="LaButti K."/>
            <person name="Lagendijk E.L."/>
            <person name="Lapidus A."/>
            <person name="Levasseur A."/>
            <person name="Lindquist E."/>
            <person name="Lipzen A."/>
            <person name="Logrieco A.F."/>
            <person name="MacCabe A."/>
            <person name="Maekelae M.R."/>
            <person name="Malavazi I."/>
            <person name="Melin P."/>
            <person name="Meyer V."/>
            <person name="Mielnichuk N."/>
            <person name="Miskei M."/>
            <person name="Molnar A.P."/>
            <person name="Mule G."/>
            <person name="Ngan C.Y."/>
            <person name="Orejas M."/>
            <person name="Orosz E."/>
            <person name="Ouedraogo J.P."/>
            <person name="Overkamp K.M."/>
            <person name="Park H.-S."/>
            <person name="Perrone G."/>
            <person name="Piumi F."/>
            <person name="Punt P.J."/>
            <person name="Ram A.F."/>
            <person name="Ramon A."/>
            <person name="Rauscher S."/>
            <person name="Record E."/>
            <person name="Riano-Pachon D.M."/>
            <person name="Robert V."/>
            <person name="Roehrig J."/>
            <person name="Ruller R."/>
            <person name="Salamov A."/>
            <person name="Salih N.S."/>
            <person name="Samson R.A."/>
            <person name="Sandor E."/>
            <person name="Sanguinetti M."/>
            <person name="Schuetze T."/>
            <person name="Sepcic K."/>
            <person name="Shelest E."/>
            <person name="Sherlock G."/>
            <person name="Sophianopoulou V."/>
            <person name="Squina F.M."/>
            <person name="Sun H."/>
            <person name="Susca A."/>
            <person name="Todd R.B."/>
            <person name="Tsang A."/>
            <person name="Unkles S.E."/>
            <person name="van de Wiele N."/>
            <person name="van Rossen-Uffink D."/>
            <person name="Oliveira J.V."/>
            <person name="Vesth T.C."/>
            <person name="Visser J."/>
            <person name="Yu J.-H."/>
            <person name="Zhou M."/>
            <person name="Andersen M.R."/>
            <person name="Archer D.B."/>
            <person name="Baker S.E."/>
            <person name="Benoit I."/>
            <person name="Brakhage A.A."/>
            <person name="Braus G.H."/>
            <person name="Fischer R."/>
            <person name="Frisvad J.C."/>
            <person name="Goldman G.H."/>
            <person name="Houbraken J."/>
            <person name="Oakley B."/>
            <person name="Pocsi I."/>
            <person name="Scazzocchio C."/>
            <person name="Seiboth B."/>
            <person name="vanKuyk P.A."/>
            <person name="Wortman J."/>
            <person name="Dyer P.S."/>
            <person name="Grigoriev I.V."/>
        </authorList>
    </citation>
    <scope>NUCLEOTIDE SEQUENCE [LARGE SCALE GENOMIC DNA]</scope>
    <source>
        <strain evidence="11">ITEM 5010</strain>
    </source>
</reference>
<name>A0A1R3RDJ8_ASPC5</name>
<dbReference type="PANTHER" id="PTHR47338">
    <property type="entry name" value="ZN(II)2CYS6 TRANSCRIPTION FACTOR (EUROFUNG)-RELATED"/>
    <property type="match status" value="1"/>
</dbReference>
<dbReference type="InterPro" id="IPR007219">
    <property type="entry name" value="XnlR_reg_dom"/>
</dbReference>
<evidence type="ECO:0000259" key="9">
    <source>
        <dbReference type="Pfam" id="PF04082"/>
    </source>
</evidence>
<evidence type="ECO:0000313" key="11">
    <source>
        <dbReference type="Proteomes" id="UP000188318"/>
    </source>
</evidence>
<evidence type="ECO:0000259" key="8">
    <source>
        <dbReference type="Pfam" id="PF00172"/>
    </source>
</evidence>
<sequence>MPVRPLLEESGNPANCGSRKKTKCPAERPVCSMCQRLDQQCVYLPREQSAVATSARKVTKPRATKDRLRMLESQVHDLYDVLYPVPSRNAGSSATPENNPDPPGDVDIQASRRGTFSNIPSFSSAKQVTHPYPPPQTLEHLIDVYRRTLHLQPLPLFNLDGLQTHLIRAPEFLLWSFLALILTFSSHEFYQNKESDAREFYARSAEEAVLKMAVEGISRVEVIQSLCLLALRHIKEGKEAQACMTIGIASRLQAFRTLLRNHSTEDGDAMSSRCHWSVCILENIFCPQLALPPKSQTTPEYPPSAPLPPPLPTDPDLSDSESSPNDLGINAYYIQLMSIWGETALYLHNIRSGHTEPPWSPDSAYTKLNYKRNEYEFQLAECHLLRNVAFTKRSRAEILDQHEYWTPWISMQIITHASIAILNHPFIHLVVLRGTRNVSHPRFFLQQAIDHALFHSGWVFRLIQACATLTFPLHDPLIAHLVAATATISWIFQFAKDKKIAHTAQEHLSISETLLTRMATTWPHISHKLQTLRTLQSTTTTLPTERTTITFQPSLFWDLLDPEICPTHPPGPTTPGARMRVTTQFVHPLVEEDPASQCPSTMGGTNPTELFLPESHNLEELSLDELFGQIGGDELTWAGY</sequence>
<evidence type="ECO:0000313" key="10">
    <source>
        <dbReference type="EMBL" id="OOF92556.1"/>
    </source>
</evidence>
<dbReference type="Gene3D" id="4.10.240.10">
    <property type="entry name" value="Zn(2)-C6 fungal-type DNA-binding domain"/>
    <property type="match status" value="1"/>
</dbReference>
<feature type="compositionally biased region" description="Polar residues" evidence="7">
    <location>
        <begin position="89"/>
        <end position="98"/>
    </location>
</feature>
<organism evidence="10 11">
    <name type="scientific">Aspergillus carbonarius (strain ITEM 5010)</name>
    <dbReference type="NCBI Taxonomy" id="602072"/>
    <lineage>
        <taxon>Eukaryota</taxon>
        <taxon>Fungi</taxon>
        <taxon>Dikarya</taxon>
        <taxon>Ascomycota</taxon>
        <taxon>Pezizomycotina</taxon>
        <taxon>Eurotiomycetes</taxon>
        <taxon>Eurotiomycetidae</taxon>
        <taxon>Eurotiales</taxon>
        <taxon>Aspergillaceae</taxon>
        <taxon>Aspergillus</taxon>
        <taxon>Aspergillus subgen. Circumdati</taxon>
    </lineage>
</organism>
<dbReference type="CDD" id="cd12148">
    <property type="entry name" value="fungal_TF_MHR"/>
    <property type="match status" value="1"/>
</dbReference>
<dbReference type="CDD" id="cd00067">
    <property type="entry name" value="GAL4"/>
    <property type="match status" value="1"/>
</dbReference>
<protein>
    <submittedName>
        <fullName evidence="10">Uncharacterized protein</fullName>
    </submittedName>
</protein>
<dbReference type="OMA" id="NPWLTTH"/>
<dbReference type="EMBL" id="KV907507">
    <property type="protein sequence ID" value="OOF92556.1"/>
    <property type="molecule type" value="Genomic_DNA"/>
</dbReference>
<keyword evidence="6" id="KW-0539">Nucleus</keyword>
<feature type="region of interest" description="Disordered" evidence="7">
    <location>
        <begin position="295"/>
        <end position="323"/>
    </location>
</feature>
<evidence type="ECO:0000256" key="2">
    <source>
        <dbReference type="ARBA" id="ARBA00022723"/>
    </source>
</evidence>
<evidence type="ECO:0000256" key="6">
    <source>
        <dbReference type="ARBA" id="ARBA00023242"/>
    </source>
</evidence>
<dbReference type="OrthoDB" id="2943660at2759"/>
<keyword evidence="4" id="KW-0238">DNA-binding</keyword>
<keyword evidence="11" id="KW-1185">Reference proteome</keyword>
<comment type="subcellular location">
    <subcellularLocation>
        <location evidence="1">Nucleus</location>
    </subcellularLocation>
</comment>
<feature type="domain" description="Zn(2)-C6 fungal-type" evidence="8">
    <location>
        <begin position="18"/>
        <end position="46"/>
    </location>
</feature>
<keyword evidence="2" id="KW-0479">Metal-binding</keyword>
<dbReference type="GO" id="GO:0009893">
    <property type="term" value="P:positive regulation of metabolic process"/>
    <property type="evidence" value="ECO:0007669"/>
    <property type="project" value="UniProtKB-ARBA"/>
</dbReference>
<dbReference type="Pfam" id="PF04082">
    <property type="entry name" value="Fungal_trans"/>
    <property type="match status" value="1"/>
</dbReference>
<feature type="region of interest" description="Disordered" evidence="7">
    <location>
        <begin position="87"/>
        <end position="111"/>
    </location>
</feature>
<dbReference type="GO" id="GO:0008270">
    <property type="term" value="F:zinc ion binding"/>
    <property type="evidence" value="ECO:0007669"/>
    <property type="project" value="InterPro"/>
</dbReference>
<dbReference type="GO" id="GO:0005634">
    <property type="term" value="C:nucleus"/>
    <property type="evidence" value="ECO:0007669"/>
    <property type="project" value="UniProtKB-SubCell"/>
</dbReference>
<dbReference type="Proteomes" id="UP000188318">
    <property type="component" value="Unassembled WGS sequence"/>
</dbReference>
<evidence type="ECO:0000256" key="4">
    <source>
        <dbReference type="ARBA" id="ARBA00023125"/>
    </source>
</evidence>
<proteinExistence type="predicted"/>
<accession>A0A1R3RDJ8</accession>
<dbReference type="STRING" id="602072.A0A1R3RDJ8"/>
<dbReference type="PANTHER" id="PTHR47338:SF9">
    <property type="entry name" value="ZN(II)2CYS6 TRANSCRIPTION FACTOR (EUROFUNG)"/>
    <property type="match status" value="1"/>
</dbReference>
<dbReference type="InterPro" id="IPR050815">
    <property type="entry name" value="TF_fung"/>
</dbReference>
<feature type="domain" description="Xylanolytic transcriptional activator regulatory" evidence="9">
    <location>
        <begin position="167"/>
        <end position="323"/>
    </location>
</feature>
<evidence type="ECO:0000256" key="3">
    <source>
        <dbReference type="ARBA" id="ARBA00023015"/>
    </source>
</evidence>
<feature type="compositionally biased region" description="Pro residues" evidence="7">
    <location>
        <begin position="300"/>
        <end position="313"/>
    </location>
</feature>
<dbReference type="VEuPathDB" id="FungiDB:ASPCADRAFT_175552"/>
<evidence type="ECO:0000256" key="7">
    <source>
        <dbReference type="SAM" id="MobiDB-lite"/>
    </source>
</evidence>
<dbReference type="GO" id="GO:0000981">
    <property type="term" value="F:DNA-binding transcription factor activity, RNA polymerase II-specific"/>
    <property type="evidence" value="ECO:0007669"/>
    <property type="project" value="InterPro"/>
</dbReference>
<dbReference type="Pfam" id="PF00172">
    <property type="entry name" value="Zn_clus"/>
    <property type="match status" value="1"/>
</dbReference>
<feature type="region of interest" description="Disordered" evidence="7">
    <location>
        <begin position="1"/>
        <end position="23"/>
    </location>
</feature>
<evidence type="ECO:0000256" key="5">
    <source>
        <dbReference type="ARBA" id="ARBA00023163"/>
    </source>
</evidence>
<dbReference type="InterPro" id="IPR036864">
    <property type="entry name" value="Zn2-C6_fun-type_DNA-bd_sf"/>
</dbReference>
<gene>
    <name evidence="10" type="ORF">ASPCADRAFT_175552</name>
</gene>
<keyword evidence="5" id="KW-0804">Transcription</keyword>
<dbReference type="AlphaFoldDB" id="A0A1R3RDJ8"/>
<keyword evidence="3" id="KW-0805">Transcription regulation</keyword>
<evidence type="ECO:0000256" key="1">
    <source>
        <dbReference type="ARBA" id="ARBA00004123"/>
    </source>
</evidence>
<dbReference type="GO" id="GO:0003677">
    <property type="term" value="F:DNA binding"/>
    <property type="evidence" value="ECO:0007669"/>
    <property type="project" value="UniProtKB-KW"/>
</dbReference>